<feature type="domain" description="FAD-binding" evidence="4">
    <location>
        <begin position="3"/>
        <end position="174"/>
    </location>
</feature>
<proteinExistence type="predicted"/>
<dbReference type="SUPFAM" id="SSF51905">
    <property type="entry name" value="FAD/NAD(P)-binding domain"/>
    <property type="match status" value="1"/>
</dbReference>
<keyword evidence="3" id="KW-0560">Oxidoreductase</keyword>
<dbReference type="RefSeq" id="XP_007389876.1">
    <property type="nucleotide sequence ID" value="XM_007389814.1"/>
</dbReference>
<dbReference type="GeneID" id="18913790"/>
<dbReference type="GO" id="GO:0071949">
    <property type="term" value="F:FAD binding"/>
    <property type="evidence" value="ECO:0007669"/>
    <property type="project" value="InterPro"/>
</dbReference>
<dbReference type="Proteomes" id="UP000008370">
    <property type="component" value="Unassembled WGS sequence"/>
</dbReference>
<keyword evidence="1" id="KW-0285">Flavoprotein</keyword>
<dbReference type="EMBL" id="JH930468">
    <property type="protein sequence ID" value="EKM60416.1"/>
    <property type="molecule type" value="Genomic_DNA"/>
</dbReference>
<dbReference type="PRINTS" id="PR00420">
    <property type="entry name" value="RNGMNOXGNASE"/>
</dbReference>
<dbReference type="GO" id="GO:0044550">
    <property type="term" value="P:secondary metabolite biosynthetic process"/>
    <property type="evidence" value="ECO:0007669"/>
    <property type="project" value="TreeGrafter"/>
</dbReference>
<gene>
    <name evidence="5" type="ORF">PHACADRAFT_246354</name>
</gene>
<dbReference type="InterPro" id="IPR002938">
    <property type="entry name" value="FAD-bd"/>
</dbReference>
<evidence type="ECO:0000256" key="1">
    <source>
        <dbReference type="ARBA" id="ARBA00022630"/>
    </source>
</evidence>
<dbReference type="SUPFAM" id="SSF54373">
    <property type="entry name" value="FAD-linked reductases, C-terminal domain"/>
    <property type="match status" value="1"/>
</dbReference>
<evidence type="ECO:0000259" key="4">
    <source>
        <dbReference type="Pfam" id="PF01494"/>
    </source>
</evidence>
<dbReference type="Pfam" id="PF01494">
    <property type="entry name" value="FAD_binding_3"/>
    <property type="match status" value="2"/>
</dbReference>
<feature type="domain" description="FAD-binding" evidence="4">
    <location>
        <begin position="286"/>
        <end position="375"/>
    </location>
</feature>
<evidence type="ECO:0000313" key="5">
    <source>
        <dbReference type="EMBL" id="EKM60416.1"/>
    </source>
</evidence>
<protein>
    <recommendedName>
        <fullName evidence="4">FAD-binding domain-containing protein</fullName>
    </recommendedName>
</protein>
<name>K5VBX4_PHACS</name>
<dbReference type="InterPro" id="IPR051104">
    <property type="entry name" value="FAD_monoxygenase"/>
</dbReference>
<evidence type="ECO:0000313" key="6">
    <source>
        <dbReference type="Proteomes" id="UP000008370"/>
    </source>
</evidence>
<dbReference type="AlphaFoldDB" id="K5VBX4"/>
<dbReference type="Gene3D" id="3.50.50.60">
    <property type="entry name" value="FAD/NAD(P)-binding domain"/>
    <property type="match status" value="1"/>
</dbReference>
<dbReference type="GO" id="GO:0016491">
    <property type="term" value="F:oxidoreductase activity"/>
    <property type="evidence" value="ECO:0007669"/>
    <property type="project" value="UniProtKB-KW"/>
</dbReference>
<dbReference type="PANTHER" id="PTHR46720">
    <property type="entry name" value="HYDROXYLASE, PUTATIVE (AFU_ORTHOLOGUE AFUA_3G01460)-RELATED"/>
    <property type="match status" value="1"/>
</dbReference>
<dbReference type="OrthoDB" id="417877at2759"/>
<evidence type="ECO:0000256" key="3">
    <source>
        <dbReference type="ARBA" id="ARBA00023002"/>
    </source>
</evidence>
<reference evidence="5 6" key="1">
    <citation type="journal article" date="2012" name="BMC Genomics">
        <title>Comparative genomics of the white-rot fungi, Phanerochaete carnosa and P. chrysosporium, to elucidate the genetic basis of the distinct wood types they colonize.</title>
        <authorList>
            <person name="Suzuki H."/>
            <person name="MacDonald J."/>
            <person name="Syed K."/>
            <person name="Salamov A."/>
            <person name="Hori C."/>
            <person name="Aerts A."/>
            <person name="Henrissat B."/>
            <person name="Wiebenga A."/>
            <person name="vanKuyk P.A."/>
            <person name="Barry K."/>
            <person name="Lindquist E."/>
            <person name="LaButti K."/>
            <person name="Lapidus A."/>
            <person name="Lucas S."/>
            <person name="Coutinho P."/>
            <person name="Gong Y."/>
            <person name="Samejima M."/>
            <person name="Mahadevan R."/>
            <person name="Abou-Zaid M."/>
            <person name="de Vries R.P."/>
            <person name="Igarashi K."/>
            <person name="Yadav J.S."/>
            <person name="Grigoriev I.V."/>
            <person name="Master E.R."/>
        </authorList>
    </citation>
    <scope>NUCLEOTIDE SEQUENCE [LARGE SCALE GENOMIC DNA]</scope>
    <source>
        <strain evidence="5 6">HHB-10118-sp</strain>
    </source>
</reference>
<dbReference type="InParanoid" id="K5VBX4"/>
<dbReference type="InterPro" id="IPR036188">
    <property type="entry name" value="FAD/NAD-bd_sf"/>
</dbReference>
<keyword evidence="2" id="KW-0274">FAD</keyword>
<sequence>MAMKVAICGGGIGGLTLALVLKKFMTSSTFTVDLYEAEPSFTEIGAGITVWQRTRSVFASLGLQATLENRALSPPMTLRKSDTKEPFVFHTLVIPHGCIALPRADMVQLLVESLYADSTSFLTIHFSKKLEVYDQDGYGITLRFADGSSSRADVLVGADGIGSPTRKTMYAGIAEHIAQGDPEKATSILQSARPTWTGTHAYRTLLDREKLKTISPQNVMLGGGLLWCGSGKHVVSYPISPTLINILFFDTIPDGLGKPLSGPSVVAASKDEIVELYKDWEDDLRIAAENIGDVSKWAISHMRDLPQYADGRVVLIGDSAHSMSTHFGAGAGQAIDDAYVLGRILAHPKVTANNIAEALKVYDAVRRPVASTALEYSLRTGFLYEFHPDYLPVGTDIEKLRAGDRAELKKVSDDLQDMVRFHWAELPEKEWDRAREALERL</sequence>
<dbReference type="PANTHER" id="PTHR46720:SF3">
    <property type="entry name" value="FAD-BINDING DOMAIN-CONTAINING PROTEIN-RELATED"/>
    <property type="match status" value="1"/>
</dbReference>
<evidence type="ECO:0000256" key="2">
    <source>
        <dbReference type="ARBA" id="ARBA00022827"/>
    </source>
</evidence>
<accession>K5VBX4</accession>
<dbReference type="KEGG" id="pco:PHACADRAFT_246354"/>
<organism evidence="5 6">
    <name type="scientific">Phanerochaete carnosa (strain HHB-10118-sp)</name>
    <name type="common">White-rot fungus</name>
    <name type="synonym">Peniophora carnosa</name>
    <dbReference type="NCBI Taxonomy" id="650164"/>
    <lineage>
        <taxon>Eukaryota</taxon>
        <taxon>Fungi</taxon>
        <taxon>Dikarya</taxon>
        <taxon>Basidiomycota</taxon>
        <taxon>Agaricomycotina</taxon>
        <taxon>Agaricomycetes</taxon>
        <taxon>Polyporales</taxon>
        <taxon>Phanerochaetaceae</taxon>
        <taxon>Phanerochaete</taxon>
    </lineage>
</organism>
<keyword evidence="6" id="KW-1185">Reference proteome</keyword>
<dbReference type="STRING" id="650164.K5VBX4"/>
<dbReference type="HOGENOM" id="CLU_009665_6_3_1"/>